<dbReference type="GO" id="GO:0005886">
    <property type="term" value="C:plasma membrane"/>
    <property type="evidence" value="ECO:0007669"/>
    <property type="project" value="TreeGrafter"/>
</dbReference>
<name>A0A1I1GMA2_9GAMM</name>
<keyword evidence="3" id="KW-1185">Reference proteome</keyword>
<dbReference type="PANTHER" id="PTHR30441">
    <property type="entry name" value="DUF748 DOMAIN-CONTAINING PROTEIN"/>
    <property type="match status" value="1"/>
</dbReference>
<organism evidence="2 3">
    <name type="scientific">Kushneria avicenniae</name>
    <dbReference type="NCBI Taxonomy" id="402385"/>
    <lineage>
        <taxon>Bacteria</taxon>
        <taxon>Pseudomonadati</taxon>
        <taxon>Pseudomonadota</taxon>
        <taxon>Gammaproteobacteria</taxon>
        <taxon>Oceanospirillales</taxon>
        <taxon>Halomonadaceae</taxon>
        <taxon>Kushneria</taxon>
    </lineage>
</organism>
<dbReference type="STRING" id="402385.SAMN05421848_0644"/>
<protein>
    <submittedName>
        <fullName evidence="2">Uncharacterized protein involved in outer membrane biogenesis</fullName>
    </submittedName>
</protein>
<dbReference type="EMBL" id="FOLY01000001">
    <property type="protein sequence ID" value="SFC12575.1"/>
    <property type="molecule type" value="Genomic_DNA"/>
</dbReference>
<dbReference type="Proteomes" id="UP000199046">
    <property type="component" value="Unassembled WGS sequence"/>
</dbReference>
<evidence type="ECO:0000313" key="3">
    <source>
        <dbReference type="Proteomes" id="UP000199046"/>
    </source>
</evidence>
<accession>A0A1I1GMA2</accession>
<sequence length="580" mass="61965">MALAHRNRWLIGAGAAVIAGLLVWLLCTWGATAYATRSLESALDRPVTIEHVTVNPLTATVSLQGLTLGAPDHRLLTVARGHASLHWSSLWRSGVSIRKVALKGVHLRVVTKASGDLNLSGLGSSDTGNDDSTRVVIDHIDVTGGQLDWVDQRASSQRTLSFQDMTLSLADFDSMQDAPMHGSASARLGQGRLAATGDFSPEPLTGDLKVKGDQLALTLLNPWLADMQHLKIERGVLQGQGRLAFGRATDNGLLWQGDLGVNDVSVIDHQGQHVFGIGKADLSGMDVQGSHHLRVARLDLDAPDFLVLLDDQGHFNLTSRTDNQDQSQTGSSSDKTSSAQSNSGQTPNLALGSLRINNGTFRFEDHQMSPVVQLDIRSLEGRMDAFDTRSSAPAKFRFKGLESDDTPVAIEGSFSAGGSLAGEMTLTSKRLPLERFAPYVQRFGGYRIRSGIADLDLHYQLDGGQVTAKNHIVLKQLALSEAPVDSDASMPLRRLVGLLQSGDGVINLDIPIEASVKGSSVDMTSVVTQIAGEVMENLVTSPIDTLDAMINGDDNDAADKTSGGYTEGPLSQVVTDPSDE</sequence>
<evidence type="ECO:0000256" key="1">
    <source>
        <dbReference type="SAM" id="MobiDB-lite"/>
    </source>
</evidence>
<dbReference type="OrthoDB" id="9757969at2"/>
<feature type="compositionally biased region" description="Low complexity" evidence="1">
    <location>
        <begin position="324"/>
        <end position="343"/>
    </location>
</feature>
<reference evidence="3" key="1">
    <citation type="submission" date="2016-10" db="EMBL/GenBank/DDBJ databases">
        <authorList>
            <person name="Varghese N."/>
            <person name="Submissions S."/>
        </authorList>
    </citation>
    <scope>NUCLEOTIDE SEQUENCE [LARGE SCALE GENOMIC DNA]</scope>
    <source>
        <strain evidence="3">DSM 23439</strain>
    </source>
</reference>
<dbReference type="RefSeq" id="WP_090130679.1">
    <property type="nucleotide sequence ID" value="NZ_FOLY01000001.1"/>
</dbReference>
<dbReference type="Pfam" id="PF05359">
    <property type="entry name" value="DUF748"/>
    <property type="match status" value="1"/>
</dbReference>
<dbReference type="GO" id="GO:0090313">
    <property type="term" value="P:regulation of protein targeting to membrane"/>
    <property type="evidence" value="ECO:0007669"/>
    <property type="project" value="TreeGrafter"/>
</dbReference>
<dbReference type="InterPro" id="IPR008023">
    <property type="entry name" value="DUF748"/>
</dbReference>
<feature type="region of interest" description="Disordered" evidence="1">
    <location>
        <begin position="550"/>
        <end position="580"/>
    </location>
</feature>
<gene>
    <name evidence="2" type="ORF">SAMN05421848_0644</name>
</gene>
<dbReference type="AlphaFoldDB" id="A0A1I1GMA2"/>
<dbReference type="PANTHER" id="PTHR30441:SF8">
    <property type="entry name" value="DUF748 DOMAIN-CONTAINING PROTEIN"/>
    <property type="match status" value="1"/>
</dbReference>
<evidence type="ECO:0000313" key="2">
    <source>
        <dbReference type="EMBL" id="SFC12575.1"/>
    </source>
</evidence>
<feature type="region of interest" description="Disordered" evidence="1">
    <location>
        <begin position="317"/>
        <end position="350"/>
    </location>
</feature>
<proteinExistence type="predicted"/>
<dbReference type="InterPro" id="IPR052894">
    <property type="entry name" value="AsmA-related"/>
</dbReference>